<name>A0A1S3HEI9_LINAN</name>
<dbReference type="KEGG" id="lak:106154195"/>
<keyword evidence="2" id="KW-1185">Reference proteome</keyword>
<protein>
    <submittedName>
        <fullName evidence="3 4">Uncharacterized protein LOC106154195</fullName>
    </submittedName>
</protein>
<gene>
    <name evidence="3 4" type="primary">LOC106154195</name>
</gene>
<accession>A0A1S3HEI9</accession>
<evidence type="ECO:0000313" key="3">
    <source>
        <dbReference type="RefSeq" id="XP_013383920.1"/>
    </source>
</evidence>
<sequence length="213" mass="23475">MALEAADDPQAPVLLTAARIENCGDSFAKLVRLMTLCDIDADQVGTAEEAKELLLHAADVNTEILTLCRHRQQSPPHGVESRPSVTSFDSVDCSEPLDTEVSIPSDLRAGMYFQKVTSRGLEHRRFVRVGLSSHGDGLALLWAAKKRAITEGQVKTLPLCIVDKVMTCTIKERGVMFVDAKSRHYGFISKDIPTIKAWGKQLKEFVGEIKRLA</sequence>
<dbReference type="AlphaFoldDB" id="A0A1S3HEI9"/>
<proteinExistence type="predicted"/>
<dbReference type="GeneID" id="106154195"/>
<reference evidence="4" key="1">
    <citation type="submission" date="2023-09" db="UniProtKB">
        <authorList>
            <consortium name="RefSeq"/>
        </authorList>
    </citation>
    <scope>IDENTIFICATION</scope>
    <source>
        <tissue evidence="3 4">Gonads</tissue>
    </source>
</reference>
<evidence type="ECO:0000313" key="4">
    <source>
        <dbReference type="RefSeq" id="XP_013383921.1"/>
    </source>
</evidence>
<dbReference type="RefSeq" id="XP_013383920.1">
    <property type="nucleotide sequence ID" value="XM_013528466.1"/>
</dbReference>
<dbReference type="RefSeq" id="XP_013383921.1">
    <property type="nucleotide sequence ID" value="XM_013528467.2"/>
</dbReference>
<evidence type="ECO:0000313" key="2">
    <source>
        <dbReference type="Proteomes" id="UP000085678"/>
    </source>
</evidence>
<organism evidence="4">
    <name type="scientific">Lingula anatina</name>
    <name type="common">Brachiopod</name>
    <name type="synonym">Lingula unguis</name>
    <dbReference type="NCBI Taxonomy" id="7574"/>
    <lineage>
        <taxon>Eukaryota</taxon>
        <taxon>Metazoa</taxon>
        <taxon>Spiralia</taxon>
        <taxon>Lophotrochozoa</taxon>
        <taxon>Brachiopoda</taxon>
        <taxon>Linguliformea</taxon>
        <taxon>Lingulata</taxon>
        <taxon>Lingulida</taxon>
        <taxon>Linguloidea</taxon>
        <taxon>Lingulidae</taxon>
        <taxon>Lingula</taxon>
    </lineage>
</organism>
<dbReference type="Proteomes" id="UP000085678">
    <property type="component" value="Unplaced"/>
</dbReference>
<evidence type="ECO:0000256" key="1">
    <source>
        <dbReference type="SAM" id="MobiDB-lite"/>
    </source>
</evidence>
<feature type="region of interest" description="Disordered" evidence="1">
    <location>
        <begin position="71"/>
        <end position="91"/>
    </location>
</feature>